<evidence type="ECO:0000313" key="3">
    <source>
        <dbReference type="EMBL" id="TNN76588.1"/>
    </source>
</evidence>
<feature type="region of interest" description="Disordered" evidence="1">
    <location>
        <begin position="194"/>
        <end position="227"/>
    </location>
</feature>
<evidence type="ECO:0000256" key="1">
    <source>
        <dbReference type="SAM" id="MobiDB-lite"/>
    </source>
</evidence>
<keyword evidence="2" id="KW-0732">Signal</keyword>
<organism evidence="3 4">
    <name type="scientific">Liparis tanakae</name>
    <name type="common">Tanaka's snailfish</name>
    <dbReference type="NCBI Taxonomy" id="230148"/>
    <lineage>
        <taxon>Eukaryota</taxon>
        <taxon>Metazoa</taxon>
        <taxon>Chordata</taxon>
        <taxon>Craniata</taxon>
        <taxon>Vertebrata</taxon>
        <taxon>Euteleostomi</taxon>
        <taxon>Actinopterygii</taxon>
        <taxon>Neopterygii</taxon>
        <taxon>Teleostei</taxon>
        <taxon>Neoteleostei</taxon>
        <taxon>Acanthomorphata</taxon>
        <taxon>Eupercaria</taxon>
        <taxon>Perciformes</taxon>
        <taxon>Cottioidei</taxon>
        <taxon>Cottales</taxon>
        <taxon>Liparidae</taxon>
        <taxon>Liparis</taxon>
    </lineage>
</organism>
<protein>
    <submittedName>
        <fullName evidence="3">Uncharacterized protein</fullName>
    </submittedName>
</protein>
<dbReference type="AlphaFoldDB" id="A0A4Z2IF34"/>
<dbReference type="Proteomes" id="UP000314294">
    <property type="component" value="Unassembled WGS sequence"/>
</dbReference>
<evidence type="ECO:0000256" key="2">
    <source>
        <dbReference type="SAM" id="SignalP"/>
    </source>
</evidence>
<evidence type="ECO:0000313" key="4">
    <source>
        <dbReference type="Proteomes" id="UP000314294"/>
    </source>
</evidence>
<accession>A0A4Z2IF34</accession>
<name>A0A4Z2IF34_9TELE</name>
<feature type="compositionally biased region" description="Basic residues" evidence="1">
    <location>
        <begin position="218"/>
        <end position="227"/>
    </location>
</feature>
<keyword evidence="4" id="KW-1185">Reference proteome</keyword>
<sequence>MVNTLQCPGPKGAGGGQVRLLLLLAVFTHTARWWQADTNVKAPMQELNLRVGQSAWDWALLGLSLESSAPPAAFSSHQNSNCRSKAGEAGSGRSVVGWLLPKAPLESELKEFLKEPFLIDRLRYSSARRFRILMISSPQNPSPHQRQKPAATDLCYKTEISSLMDFNSPDASLDKGTGSDITGWVKLGMWAGSEKRVSAKKSNRAPEKEERKSVKGTVLRRMRREIA</sequence>
<feature type="compositionally biased region" description="Basic and acidic residues" evidence="1">
    <location>
        <begin position="204"/>
        <end position="213"/>
    </location>
</feature>
<comment type="caution">
    <text evidence="3">The sequence shown here is derived from an EMBL/GenBank/DDBJ whole genome shotgun (WGS) entry which is preliminary data.</text>
</comment>
<dbReference type="OrthoDB" id="6430345at2759"/>
<proteinExistence type="predicted"/>
<feature type="signal peptide" evidence="2">
    <location>
        <begin position="1"/>
        <end position="36"/>
    </location>
</feature>
<reference evidence="3 4" key="1">
    <citation type="submission" date="2019-03" db="EMBL/GenBank/DDBJ databases">
        <title>First draft genome of Liparis tanakae, snailfish: a comprehensive survey of snailfish specific genes.</title>
        <authorList>
            <person name="Kim W."/>
            <person name="Song I."/>
            <person name="Jeong J.-H."/>
            <person name="Kim D."/>
            <person name="Kim S."/>
            <person name="Ryu S."/>
            <person name="Song J.Y."/>
            <person name="Lee S.K."/>
        </authorList>
    </citation>
    <scope>NUCLEOTIDE SEQUENCE [LARGE SCALE GENOMIC DNA]</scope>
    <source>
        <tissue evidence="3">Muscle</tissue>
    </source>
</reference>
<gene>
    <name evidence="3" type="ORF">EYF80_013238</name>
</gene>
<feature type="chain" id="PRO_5021197338" evidence="2">
    <location>
        <begin position="37"/>
        <end position="227"/>
    </location>
</feature>
<dbReference type="EMBL" id="SRLO01000092">
    <property type="protein sequence ID" value="TNN76588.1"/>
    <property type="molecule type" value="Genomic_DNA"/>
</dbReference>